<dbReference type="Proteomes" id="UP000031443">
    <property type="component" value="Unassembled WGS sequence"/>
</dbReference>
<evidence type="ECO:0000313" key="4">
    <source>
        <dbReference type="Proteomes" id="UP000031443"/>
    </source>
</evidence>
<dbReference type="PANTHER" id="PTHR21549:SF1">
    <property type="entry name" value="COILED-COIL DOMAIN-CONTAINING PROTEIN 148"/>
    <property type="match status" value="1"/>
</dbReference>
<evidence type="ECO:0000313" key="3">
    <source>
        <dbReference type="EMBL" id="EMP38741.1"/>
    </source>
</evidence>
<keyword evidence="4" id="KW-1185">Reference proteome</keyword>
<protein>
    <recommendedName>
        <fullName evidence="5">Coiled-coil domain-containing protein 148</fullName>
    </recommendedName>
</protein>
<evidence type="ECO:0000256" key="1">
    <source>
        <dbReference type="ARBA" id="ARBA00023054"/>
    </source>
</evidence>
<gene>
    <name evidence="3" type="ORF">UY3_04060</name>
</gene>
<dbReference type="AlphaFoldDB" id="M7BLG5"/>
<organism evidence="3 4">
    <name type="scientific">Chelonia mydas</name>
    <name type="common">Green sea-turtle</name>
    <name type="synonym">Chelonia agassizi</name>
    <dbReference type="NCBI Taxonomy" id="8469"/>
    <lineage>
        <taxon>Eukaryota</taxon>
        <taxon>Metazoa</taxon>
        <taxon>Chordata</taxon>
        <taxon>Craniata</taxon>
        <taxon>Vertebrata</taxon>
        <taxon>Euteleostomi</taxon>
        <taxon>Archelosauria</taxon>
        <taxon>Testudinata</taxon>
        <taxon>Testudines</taxon>
        <taxon>Cryptodira</taxon>
        <taxon>Durocryptodira</taxon>
        <taxon>Americhelydia</taxon>
        <taxon>Chelonioidea</taxon>
        <taxon>Cheloniidae</taxon>
        <taxon>Chelonia</taxon>
    </lineage>
</organism>
<keyword evidence="1 2" id="KW-0175">Coiled coil</keyword>
<feature type="coiled-coil region" evidence="2">
    <location>
        <begin position="17"/>
        <end position="56"/>
    </location>
</feature>
<name>M7BLG5_CHEMY</name>
<reference evidence="4" key="1">
    <citation type="journal article" date="2013" name="Nat. Genet.">
        <title>The draft genomes of soft-shell turtle and green sea turtle yield insights into the development and evolution of the turtle-specific body plan.</title>
        <authorList>
            <person name="Wang Z."/>
            <person name="Pascual-Anaya J."/>
            <person name="Zadissa A."/>
            <person name="Li W."/>
            <person name="Niimura Y."/>
            <person name="Huang Z."/>
            <person name="Li C."/>
            <person name="White S."/>
            <person name="Xiong Z."/>
            <person name="Fang D."/>
            <person name="Wang B."/>
            <person name="Ming Y."/>
            <person name="Chen Y."/>
            <person name="Zheng Y."/>
            <person name="Kuraku S."/>
            <person name="Pignatelli M."/>
            <person name="Herrero J."/>
            <person name="Beal K."/>
            <person name="Nozawa M."/>
            <person name="Li Q."/>
            <person name="Wang J."/>
            <person name="Zhang H."/>
            <person name="Yu L."/>
            <person name="Shigenobu S."/>
            <person name="Wang J."/>
            <person name="Liu J."/>
            <person name="Flicek P."/>
            <person name="Searle S."/>
            <person name="Wang J."/>
            <person name="Kuratani S."/>
            <person name="Yin Y."/>
            <person name="Aken B."/>
            <person name="Zhang G."/>
            <person name="Irie N."/>
        </authorList>
    </citation>
    <scope>NUCLEOTIDE SEQUENCE [LARGE SCALE GENOMIC DNA]</scope>
</reference>
<proteinExistence type="predicted"/>
<sequence length="160" mass="18864">MEEKDLHRLAELKKLMIEQATKDKERIKFRQELLEKRLMERKELSLQEAHEKEERERRLEALRQQVAIVAEIDPARMMADTVASKAKMGIGTEEECVLQRPLFTLRTYSEEQIISDPRVRVELALREAGLHKSLYAKEILPKIPPLKLPRRDMESTVFKM</sequence>
<evidence type="ECO:0000256" key="2">
    <source>
        <dbReference type="SAM" id="Coils"/>
    </source>
</evidence>
<evidence type="ECO:0008006" key="5">
    <source>
        <dbReference type="Google" id="ProtNLM"/>
    </source>
</evidence>
<dbReference type="EMBL" id="KB518693">
    <property type="protein sequence ID" value="EMP38741.1"/>
    <property type="molecule type" value="Genomic_DNA"/>
</dbReference>
<dbReference type="InterPro" id="IPR039902">
    <property type="entry name" value="CCDC148/CCDC112"/>
</dbReference>
<accession>M7BLG5</accession>
<dbReference type="PANTHER" id="PTHR21549">
    <property type="entry name" value="MUTATED IN BLADDER CANCER 1"/>
    <property type="match status" value="1"/>
</dbReference>